<reference evidence="1 2" key="1">
    <citation type="journal article" date="2015" name="Nature">
        <title>rRNA introns, odd ribosomes, and small enigmatic genomes across a large radiation of phyla.</title>
        <authorList>
            <person name="Brown C.T."/>
            <person name="Hug L.A."/>
            <person name="Thomas B.C."/>
            <person name="Sharon I."/>
            <person name="Castelle C.J."/>
            <person name="Singh A."/>
            <person name="Wilkins M.J."/>
            <person name="Williams K.H."/>
            <person name="Banfield J.F."/>
        </authorList>
    </citation>
    <scope>NUCLEOTIDE SEQUENCE [LARGE SCALE GENOMIC DNA]</scope>
</reference>
<evidence type="ECO:0000313" key="1">
    <source>
        <dbReference type="EMBL" id="KKP51426.1"/>
    </source>
</evidence>
<gene>
    <name evidence="1" type="ORF">UR42_C0015G0015</name>
</gene>
<dbReference type="AlphaFoldDB" id="A0A0G0AJU6"/>
<dbReference type="Proteomes" id="UP000034045">
    <property type="component" value="Unassembled WGS sequence"/>
</dbReference>
<protein>
    <submittedName>
        <fullName evidence="1">Uncharacterized protein</fullName>
    </submittedName>
</protein>
<evidence type="ECO:0000313" key="2">
    <source>
        <dbReference type="Proteomes" id="UP000034045"/>
    </source>
</evidence>
<comment type="caution">
    <text evidence="1">The sequence shown here is derived from an EMBL/GenBank/DDBJ whole genome shotgun (WGS) entry which is preliminary data.</text>
</comment>
<dbReference type="EMBL" id="LBPD01000015">
    <property type="protein sequence ID" value="KKP51426.1"/>
    <property type="molecule type" value="Genomic_DNA"/>
</dbReference>
<accession>A0A0G0AJU6</accession>
<name>A0A0G0AJU6_9BACT</name>
<proteinExistence type="predicted"/>
<sequence length="223" mass="25493">MKTHTKKLKKLYSKNIKKLAKPMKNKTLAAFGIDGDKAGNDWQDKIEARFKKLNLNVELLDRKGKGSKKSCIDFYVHRKSAYQDGFLCEAKSVNVVGFDEEEKTQISSRNNEFWNSVGKRIREHSYNNDNVESKVREGLIKAVNQYENSDLNGFKIVKEGKPFVVSIGFDFTAFSDQVNFSQLLIKFPLVSAVLILDSMQDCAEFKVCQNTSAQIHFQESFLQ</sequence>
<organism evidence="1 2">
    <name type="scientific">Candidatus Roizmanbacteria bacterium GW2011_GWA2_33_33</name>
    <dbReference type="NCBI Taxonomy" id="1618476"/>
    <lineage>
        <taxon>Bacteria</taxon>
        <taxon>Candidatus Roizmaniibacteriota</taxon>
    </lineage>
</organism>